<dbReference type="EMBL" id="JACCKA010000086">
    <property type="protein sequence ID" value="NZA27752.1"/>
    <property type="molecule type" value="Genomic_DNA"/>
</dbReference>
<dbReference type="AlphaFoldDB" id="A0A853JGA1"/>
<feature type="domain" description="Peptidase C-terminal archaeal/bacterial" evidence="3">
    <location>
        <begin position="666"/>
        <end position="734"/>
    </location>
</feature>
<dbReference type="SUPFAM" id="SSF50969">
    <property type="entry name" value="YVTN repeat-like/Quinoprotein amine dehydrogenase"/>
    <property type="match status" value="1"/>
</dbReference>
<keyword evidence="2" id="KW-0732">Signal</keyword>
<gene>
    <name evidence="4" type="ORF">H0E84_15340</name>
</gene>
<sequence>MSPRTLPAAALACLLATAPAALAAQAPLELSLLRGGALQADPVASERLVYFPTGRTVATWDYADPAAPRRLATSEPVGGVINGLVRRDGHLYASWRGHDGSSGVATWSLADPAAPALVDDSQDYDDGAQKFALGLVLANERLYLFDNNRGVFVSDLADPARPSFTRSAIDSVPFQYSRLVAHGDTIHATGRNWIGGTVLDLYDVGVPDAPRRIASHGTDGLDSFSLLPEPARAIGVGNRLTVFDLSDPDLLQPRGAIDIPPAIAGARAGDHVYTFGWGEGLDVWNIADPDAPHAAGHLDILALGTRRSLALDGLLLLPGETDLVHALDTAVPAAPERLSTGWLPGGVDARDIVALGDRIALLQANYGLTVNDPATLVPVARLDADLPQRLENRSFEQMAISGDTAWLAAWGYGLIAVDLSDPAAPVERGRLAFPFAAVLDVAGNHAYVASWTNGGALGVADVSDPDAPALIWQGALDAQPYALRIHGGHAWLAEGWQPGTATGGLRVYSLEDPASPVEAAHLDDGCGSAFDLAIDAEVSLLYLACGGGLQVIDIAEPATPVVVGRYDSGGDDQYTRVAQRLDRAWFADIDGLHELDVSDPTAPVRTRLTALGQQGVQRLAALEDGRLYALGGASGVHVFAPGDGGGATPIDNRVPVRVPDGDAGDERIYAIELPEGVAALTALSYGGRGDVSLELRHGQPPGADGHDGRSSRPGNNEQVRIAHPAAGRWYIRVVGESAFSGVTLQARF</sequence>
<accession>A0A853JGA1</accession>
<dbReference type="Pfam" id="PF04151">
    <property type="entry name" value="PPC"/>
    <property type="match status" value="1"/>
</dbReference>
<dbReference type="Pfam" id="PF08309">
    <property type="entry name" value="LVIVD"/>
    <property type="match status" value="3"/>
</dbReference>
<dbReference type="RefSeq" id="WP_180679521.1">
    <property type="nucleotide sequence ID" value="NZ_JACCKA010000086.1"/>
</dbReference>
<dbReference type="InterPro" id="IPR011044">
    <property type="entry name" value="Quino_amine_DH_bsu"/>
</dbReference>
<evidence type="ECO:0000256" key="1">
    <source>
        <dbReference type="SAM" id="MobiDB-lite"/>
    </source>
</evidence>
<dbReference type="InterPro" id="IPR007280">
    <property type="entry name" value="Peptidase_C_arc/bac"/>
</dbReference>
<feature type="chain" id="PRO_5032638400" evidence="2">
    <location>
        <begin position="24"/>
        <end position="748"/>
    </location>
</feature>
<dbReference type="InterPro" id="IPR013211">
    <property type="entry name" value="LVIVD"/>
</dbReference>
<protein>
    <submittedName>
        <fullName evidence="4">Pre-peptidase C-terminal domain-containing protein</fullName>
    </submittedName>
</protein>
<dbReference type="Gene3D" id="2.60.120.380">
    <property type="match status" value="1"/>
</dbReference>
<evidence type="ECO:0000259" key="3">
    <source>
        <dbReference type="Pfam" id="PF04151"/>
    </source>
</evidence>
<evidence type="ECO:0000313" key="4">
    <source>
        <dbReference type="EMBL" id="NZA27752.1"/>
    </source>
</evidence>
<keyword evidence="5" id="KW-1185">Reference proteome</keyword>
<dbReference type="Proteomes" id="UP000578091">
    <property type="component" value="Unassembled WGS sequence"/>
</dbReference>
<name>A0A853JGA1_9GAMM</name>
<feature type="region of interest" description="Disordered" evidence="1">
    <location>
        <begin position="696"/>
        <end position="716"/>
    </location>
</feature>
<evidence type="ECO:0000313" key="5">
    <source>
        <dbReference type="Proteomes" id="UP000578091"/>
    </source>
</evidence>
<comment type="caution">
    <text evidence="4">The sequence shown here is derived from an EMBL/GenBank/DDBJ whole genome shotgun (WGS) entry which is preliminary data.</text>
</comment>
<reference evidence="4 5" key="1">
    <citation type="submission" date="2020-07" db="EMBL/GenBank/DDBJ databases">
        <title>Luteimonas sp. SJ-92.</title>
        <authorList>
            <person name="Huang X.-X."/>
            <person name="Xu L."/>
            <person name="Sun J.-Q."/>
        </authorList>
    </citation>
    <scope>NUCLEOTIDE SEQUENCE [LARGE SCALE GENOMIC DNA]</scope>
    <source>
        <strain evidence="4 5">SJ-92</strain>
    </source>
</reference>
<feature type="signal peptide" evidence="2">
    <location>
        <begin position="1"/>
        <end position="23"/>
    </location>
</feature>
<proteinExistence type="predicted"/>
<organism evidence="4 5">
    <name type="scientific">Luteimonas salinisoli</name>
    <dbReference type="NCBI Taxonomy" id="2752307"/>
    <lineage>
        <taxon>Bacteria</taxon>
        <taxon>Pseudomonadati</taxon>
        <taxon>Pseudomonadota</taxon>
        <taxon>Gammaproteobacteria</taxon>
        <taxon>Lysobacterales</taxon>
        <taxon>Lysobacteraceae</taxon>
        <taxon>Luteimonas</taxon>
    </lineage>
</organism>
<evidence type="ECO:0000256" key="2">
    <source>
        <dbReference type="SAM" id="SignalP"/>
    </source>
</evidence>